<gene>
    <name evidence="4" type="ORF">QQ020_12825</name>
</gene>
<dbReference type="PANTHER" id="PTHR43479:SF11">
    <property type="entry name" value="ACREF_ENVCD OPERON REPRESSOR-RELATED"/>
    <property type="match status" value="1"/>
</dbReference>
<dbReference type="PRINTS" id="PR00455">
    <property type="entry name" value="HTHTETR"/>
</dbReference>
<dbReference type="InterPro" id="IPR023772">
    <property type="entry name" value="DNA-bd_HTH_TetR-type_CS"/>
</dbReference>
<dbReference type="Gene3D" id="1.10.357.10">
    <property type="entry name" value="Tetracycline Repressor, domain 2"/>
    <property type="match status" value="1"/>
</dbReference>
<keyword evidence="1 2" id="KW-0238">DNA-binding</keyword>
<name>A0ABT8L7H7_9BACT</name>
<sequence length="180" mass="20680">MKDKKSTVIEVATRLFAEQGFDKTSVDNICKAAGVSKGLVYHHFNSKDEILQEIFVQTTKSMLEMNKSVPNEPPENQLVKLIENIFSQLEHDKLFFQLNLNLMFQPSTRKLLSHHIKERSAALLDSVKKIFDGIDPDQSTKLSFMFIAEIDGVSLDYLSVYENYPLKALKEHLINKYKNI</sequence>
<proteinExistence type="predicted"/>
<organism evidence="4 5">
    <name type="scientific">Agaribacillus aureus</name>
    <dbReference type="NCBI Taxonomy" id="3051825"/>
    <lineage>
        <taxon>Bacteria</taxon>
        <taxon>Pseudomonadati</taxon>
        <taxon>Bacteroidota</taxon>
        <taxon>Cytophagia</taxon>
        <taxon>Cytophagales</taxon>
        <taxon>Splendidivirgaceae</taxon>
        <taxon>Agaribacillus</taxon>
    </lineage>
</organism>
<dbReference type="RefSeq" id="WP_346758259.1">
    <property type="nucleotide sequence ID" value="NZ_JAUJEB010000001.1"/>
</dbReference>
<dbReference type="InterPro" id="IPR050624">
    <property type="entry name" value="HTH-type_Tx_Regulator"/>
</dbReference>
<accession>A0ABT8L7H7</accession>
<dbReference type="PROSITE" id="PS01081">
    <property type="entry name" value="HTH_TETR_1"/>
    <property type="match status" value="1"/>
</dbReference>
<evidence type="ECO:0000256" key="2">
    <source>
        <dbReference type="PROSITE-ProRule" id="PRU00335"/>
    </source>
</evidence>
<keyword evidence="5" id="KW-1185">Reference proteome</keyword>
<dbReference type="Proteomes" id="UP001172083">
    <property type="component" value="Unassembled WGS sequence"/>
</dbReference>
<dbReference type="PROSITE" id="PS50977">
    <property type="entry name" value="HTH_TETR_2"/>
    <property type="match status" value="1"/>
</dbReference>
<feature type="DNA-binding region" description="H-T-H motif" evidence="2">
    <location>
        <begin position="25"/>
        <end position="44"/>
    </location>
</feature>
<dbReference type="PANTHER" id="PTHR43479">
    <property type="entry name" value="ACREF/ENVCD OPERON REPRESSOR-RELATED"/>
    <property type="match status" value="1"/>
</dbReference>
<comment type="caution">
    <text evidence="4">The sequence shown here is derived from an EMBL/GenBank/DDBJ whole genome shotgun (WGS) entry which is preliminary data.</text>
</comment>
<dbReference type="EMBL" id="JAUJEB010000001">
    <property type="protein sequence ID" value="MDN5212942.1"/>
    <property type="molecule type" value="Genomic_DNA"/>
</dbReference>
<evidence type="ECO:0000256" key="1">
    <source>
        <dbReference type="ARBA" id="ARBA00023125"/>
    </source>
</evidence>
<dbReference type="InterPro" id="IPR001647">
    <property type="entry name" value="HTH_TetR"/>
</dbReference>
<evidence type="ECO:0000259" key="3">
    <source>
        <dbReference type="PROSITE" id="PS50977"/>
    </source>
</evidence>
<dbReference type="InterPro" id="IPR009057">
    <property type="entry name" value="Homeodomain-like_sf"/>
</dbReference>
<evidence type="ECO:0000313" key="4">
    <source>
        <dbReference type="EMBL" id="MDN5212942.1"/>
    </source>
</evidence>
<reference evidence="4" key="1">
    <citation type="submission" date="2023-06" db="EMBL/GenBank/DDBJ databases">
        <title>Genomic of Agaribacillus aureum.</title>
        <authorList>
            <person name="Wang G."/>
        </authorList>
    </citation>
    <scope>NUCLEOTIDE SEQUENCE</scope>
    <source>
        <strain evidence="4">BMA12</strain>
    </source>
</reference>
<evidence type="ECO:0000313" key="5">
    <source>
        <dbReference type="Proteomes" id="UP001172083"/>
    </source>
</evidence>
<protein>
    <submittedName>
        <fullName evidence="4">TetR/AcrR family transcriptional regulator</fullName>
    </submittedName>
</protein>
<dbReference type="SUPFAM" id="SSF46689">
    <property type="entry name" value="Homeodomain-like"/>
    <property type="match status" value="1"/>
</dbReference>
<feature type="domain" description="HTH tetR-type" evidence="3">
    <location>
        <begin position="2"/>
        <end position="62"/>
    </location>
</feature>
<dbReference type="Pfam" id="PF00440">
    <property type="entry name" value="TetR_N"/>
    <property type="match status" value="1"/>
</dbReference>